<protein>
    <submittedName>
        <fullName evidence="2">Uncharacterized protein</fullName>
    </submittedName>
</protein>
<keyword evidence="1" id="KW-0812">Transmembrane</keyword>
<dbReference type="EMBL" id="JARJCW010000001">
    <property type="protein sequence ID" value="KAJ7230231.1"/>
    <property type="molecule type" value="Genomic_DNA"/>
</dbReference>
<keyword evidence="3" id="KW-1185">Reference proteome</keyword>
<dbReference type="AlphaFoldDB" id="A0AAD6YUS4"/>
<gene>
    <name evidence="2" type="ORF">GGX14DRAFT_410180</name>
</gene>
<comment type="caution">
    <text evidence="2">The sequence shown here is derived from an EMBL/GenBank/DDBJ whole genome shotgun (WGS) entry which is preliminary data.</text>
</comment>
<keyword evidence="1" id="KW-0472">Membrane</keyword>
<sequence length="396" mass="42489">MPLEKTTLSAHSKARAQWNRMRPLLIITGGVLLVVCLHYLGNPKMGRPFGALSVASEDLSPVEREPERTAVKRAYLRSWNGAEGLGSYLQHFKQSIVLAEALDSEHFVSFAKSEHGYSTSEFWNGQLSGAVGRRPLPLAMDGNRLCRIGDYVPHETRAGLVHGLCGGRPSALSEMADVKARMAHCKSIVDTDQAELEEGLNGCIAGWVRARVGPARQFVLPPLSDPPTRPITVGVHVRWGDMAASLNRTGAFYGSMGITDIVRILRDIRARWGVVGGAGVQVKIAMQNSTNAGGGVLSQLRLDDTDAGAWTTLEVVDSGDPIADLYALSNNDILLVGGSSYALTAHLLAPPGGLTIAGHNSMHKFANTTGFGRHVVPLAQYSPDSLRLALRSDSTI</sequence>
<proteinExistence type="predicted"/>
<accession>A0AAD6YUS4</accession>
<name>A0AAD6YUS4_9AGAR</name>
<organism evidence="2 3">
    <name type="scientific">Mycena pura</name>
    <dbReference type="NCBI Taxonomy" id="153505"/>
    <lineage>
        <taxon>Eukaryota</taxon>
        <taxon>Fungi</taxon>
        <taxon>Dikarya</taxon>
        <taxon>Basidiomycota</taxon>
        <taxon>Agaricomycotina</taxon>
        <taxon>Agaricomycetes</taxon>
        <taxon>Agaricomycetidae</taxon>
        <taxon>Agaricales</taxon>
        <taxon>Marasmiineae</taxon>
        <taxon>Mycenaceae</taxon>
        <taxon>Mycena</taxon>
    </lineage>
</organism>
<dbReference type="Proteomes" id="UP001219525">
    <property type="component" value="Unassembled WGS sequence"/>
</dbReference>
<evidence type="ECO:0000256" key="1">
    <source>
        <dbReference type="SAM" id="Phobius"/>
    </source>
</evidence>
<evidence type="ECO:0000313" key="2">
    <source>
        <dbReference type="EMBL" id="KAJ7230231.1"/>
    </source>
</evidence>
<feature type="transmembrane region" description="Helical" evidence="1">
    <location>
        <begin position="21"/>
        <end position="40"/>
    </location>
</feature>
<reference evidence="2" key="1">
    <citation type="submission" date="2023-03" db="EMBL/GenBank/DDBJ databases">
        <title>Massive genome expansion in bonnet fungi (Mycena s.s.) driven by repeated elements and novel gene families across ecological guilds.</title>
        <authorList>
            <consortium name="Lawrence Berkeley National Laboratory"/>
            <person name="Harder C.B."/>
            <person name="Miyauchi S."/>
            <person name="Viragh M."/>
            <person name="Kuo A."/>
            <person name="Thoen E."/>
            <person name="Andreopoulos B."/>
            <person name="Lu D."/>
            <person name="Skrede I."/>
            <person name="Drula E."/>
            <person name="Henrissat B."/>
            <person name="Morin E."/>
            <person name="Kohler A."/>
            <person name="Barry K."/>
            <person name="LaButti K."/>
            <person name="Morin E."/>
            <person name="Salamov A."/>
            <person name="Lipzen A."/>
            <person name="Mereny Z."/>
            <person name="Hegedus B."/>
            <person name="Baldrian P."/>
            <person name="Stursova M."/>
            <person name="Weitz H."/>
            <person name="Taylor A."/>
            <person name="Grigoriev I.V."/>
            <person name="Nagy L.G."/>
            <person name="Martin F."/>
            <person name="Kauserud H."/>
        </authorList>
    </citation>
    <scope>NUCLEOTIDE SEQUENCE</scope>
    <source>
        <strain evidence="2">9144</strain>
    </source>
</reference>
<evidence type="ECO:0000313" key="3">
    <source>
        <dbReference type="Proteomes" id="UP001219525"/>
    </source>
</evidence>
<keyword evidence="1" id="KW-1133">Transmembrane helix</keyword>